<evidence type="ECO:0000313" key="3">
    <source>
        <dbReference type="Proteomes" id="UP000027178"/>
    </source>
</evidence>
<dbReference type="AlphaFoldDB" id="A0A066Z239"/>
<dbReference type="HOGENOM" id="CLU_3008287_0_0_11"/>
<organism evidence="2 3">
    <name type="scientific">Kitasatospora cheerisanensis KCTC 2395</name>
    <dbReference type="NCBI Taxonomy" id="1348663"/>
    <lineage>
        <taxon>Bacteria</taxon>
        <taxon>Bacillati</taxon>
        <taxon>Actinomycetota</taxon>
        <taxon>Actinomycetes</taxon>
        <taxon>Kitasatosporales</taxon>
        <taxon>Streptomycetaceae</taxon>
        <taxon>Kitasatospora</taxon>
    </lineage>
</organism>
<comment type="caution">
    <text evidence="2">The sequence shown here is derived from an EMBL/GenBank/DDBJ whole genome shotgun (WGS) entry which is preliminary data.</text>
</comment>
<accession>A0A066Z239</accession>
<dbReference type="EMBL" id="JNBY01000093">
    <property type="protein sequence ID" value="KDN84416.1"/>
    <property type="molecule type" value="Genomic_DNA"/>
</dbReference>
<dbReference type="Proteomes" id="UP000027178">
    <property type="component" value="Unassembled WGS sequence"/>
</dbReference>
<feature type="region of interest" description="Disordered" evidence="1">
    <location>
        <begin position="1"/>
        <end position="56"/>
    </location>
</feature>
<dbReference type="PATRIC" id="fig|1348663.4.peg.4055"/>
<proteinExistence type="predicted"/>
<evidence type="ECO:0000256" key="1">
    <source>
        <dbReference type="SAM" id="MobiDB-lite"/>
    </source>
</evidence>
<feature type="compositionally biased region" description="Pro residues" evidence="1">
    <location>
        <begin position="20"/>
        <end position="35"/>
    </location>
</feature>
<protein>
    <submittedName>
        <fullName evidence="2">Uncharacterized protein</fullName>
    </submittedName>
</protein>
<reference evidence="2 3" key="1">
    <citation type="submission" date="2014-05" db="EMBL/GenBank/DDBJ databases">
        <title>Draft Genome Sequence of Kitasatospora cheerisanensis KCTC 2395.</title>
        <authorList>
            <person name="Nam D.H."/>
        </authorList>
    </citation>
    <scope>NUCLEOTIDE SEQUENCE [LARGE SCALE GENOMIC DNA]</scope>
    <source>
        <strain evidence="2 3">KCTC 2395</strain>
    </source>
</reference>
<evidence type="ECO:0000313" key="2">
    <source>
        <dbReference type="EMBL" id="KDN84416.1"/>
    </source>
</evidence>
<gene>
    <name evidence="2" type="ORF">KCH_42070</name>
</gene>
<keyword evidence="3" id="KW-1185">Reference proteome</keyword>
<name>A0A066Z239_9ACTN</name>
<sequence length="56" mass="6005">MADHAIGARSPASRKAAAPPTGPCAPDPLDPPRPPRTGRRCRARQPPDDPTFPPRR</sequence>
<feature type="compositionally biased region" description="Low complexity" evidence="1">
    <location>
        <begin position="8"/>
        <end position="19"/>
    </location>
</feature>